<dbReference type="PANTHER" id="PTHR14234:SF19">
    <property type="entry name" value="RIM-BINDING PROTEIN, ISOFORM F"/>
    <property type="match status" value="1"/>
</dbReference>
<sequence>MLYRTNRRFQSEVRSQTSGGDQRPFSSTPLRQTSIASAGDGCVFFISLYDYDPATMSPNPGAVDDELPFREGDIIKVHLLNRFKLLLVSTKISNSKSIQKANSAQQSQRIITGFKVTLILPIWPLY</sequence>
<dbReference type="SUPFAM" id="SSF50044">
    <property type="entry name" value="SH3-domain"/>
    <property type="match status" value="1"/>
</dbReference>
<dbReference type="GO" id="GO:0007274">
    <property type="term" value="P:neuromuscular synaptic transmission"/>
    <property type="evidence" value="ECO:0007669"/>
    <property type="project" value="TreeGrafter"/>
</dbReference>
<reference evidence="2 3" key="2">
    <citation type="submission" date="2018-11" db="EMBL/GenBank/DDBJ databases">
        <authorList>
            <consortium name="Pathogen Informatics"/>
        </authorList>
    </citation>
    <scope>NUCLEOTIDE SEQUENCE [LARGE SCALE GENOMIC DNA]</scope>
</reference>
<dbReference type="EMBL" id="UYSG01005075">
    <property type="protein sequence ID" value="VDL58677.1"/>
    <property type="molecule type" value="Genomic_DNA"/>
</dbReference>
<dbReference type="Proteomes" id="UP000274504">
    <property type="component" value="Unassembled WGS sequence"/>
</dbReference>
<proteinExistence type="predicted"/>
<accession>A0A0R3SN46</accession>
<dbReference type="Gene3D" id="2.30.30.40">
    <property type="entry name" value="SH3 Domains"/>
    <property type="match status" value="1"/>
</dbReference>
<dbReference type="STRING" id="6216.A0A0R3SN46"/>
<dbReference type="InterPro" id="IPR036028">
    <property type="entry name" value="SH3-like_dom_sf"/>
</dbReference>
<evidence type="ECO:0000313" key="4">
    <source>
        <dbReference type="WBParaSite" id="HDID_0000636101-mRNA-1"/>
    </source>
</evidence>
<feature type="region of interest" description="Disordered" evidence="1">
    <location>
        <begin position="1"/>
        <end position="32"/>
    </location>
</feature>
<dbReference type="OrthoDB" id="4158657at2759"/>
<dbReference type="AlphaFoldDB" id="A0A0R3SN46"/>
<dbReference type="PANTHER" id="PTHR14234">
    <property type="entry name" value="RIM BINDING PROTEIN-RELATED"/>
    <property type="match status" value="1"/>
</dbReference>
<reference evidence="4" key="1">
    <citation type="submission" date="2017-02" db="UniProtKB">
        <authorList>
            <consortium name="WormBaseParasite"/>
        </authorList>
    </citation>
    <scope>IDENTIFICATION</scope>
</reference>
<name>A0A0R3SN46_HYMDI</name>
<organism evidence="4">
    <name type="scientific">Hymenolepis diminuta</name>
    <name type="common">Rat tapeworm</name>
    <dbReference type="NCBI Taxonomy" id="6216"/>
    <lineage>
        <taxon>Eukaryota</taxon>
        <taxon>Metazoa</taxon>
        <taxon>Spiralia</taxon>
        <taxon>Lophotrochozoa</taxon>
        <taxon>Platyhelminthes</taxon>
        <taxon>Cestoda</taxon>
        <taxon>Eucestoda</taxon>
        <taxon>Cyclophyllidea</taxon>
        <taxon>Hymenolepididae</taxon>
        <taxon>Hymenolepis</taxon>
    </lineage>
</organism>
<gene>
    <name evidence="2" type="ORF">HDID_LOCUS6359</name>
</gene>
<feature type="compositionally biased region" description="Polar residues" evidence="1">
    <location>
        <begin position="12"/>
        <end position="32"/>
    </location>
</feature>
<dbReference type="InterPro" id="IPR040325">
    <property type="entry name" value="RIMBP1/2/3"/>
</dbReference>
<evidence type="ECO:0000256" key="1">
    <source>
        <dbReference type="SAM" id="MobiDB-lite"/>
    </source>
</evidence>
<evidence type="ECO:0000313" key="3">
    <source>
        <dbReference type="Proteomes" id="UP000274504"/>
    </source>
</evidence>
<evidence type="ECO:0000313" key="2">
    <source>
        <dbReference type="EMBL" id="VDL58677.1"/>
    </source>
</evidence>
<dbReference type="GO" id="GO:0045202">
    <property type="term" value="C:synapse"/>
    <property type="evidence" value="ECO:0007669"/>
    <property type="project" value="GOC"/>
</dbReference>
<dbReference type="WBParaSite" id="HDID_0000636101-mRNA-1">
    <property type="protein sequence ID" value="HDID_0000636101-mRNA-1"/>
    <property type="gene ID" value="HDID_0000636101"/>
</dbReference>
<protein>
    <submittedName>
        <fullName evidence="4">SH3 domain-containing protein</fullName>
    </submittedName>
</protein>